<feature type="transmembrane region" description="Helical" evidence="6">
    <location>
        <begin position="108"/>
        <end position="126"/>
    </location>
</feature>
<dbReference type="EMBL" id="OU015566">
    <property type="protein sequence ID" value="CAG5104497.1"/>
    <property type="molecule type" value="Genomic_DNA"/>
</dbReference>
<evidence type="ECO:0000256" key="4">
    <source>
        <dbReference type="ARBA" id="ARBA00022989"/>
    </source>
</evidence>
<dbReference type="Proteomes" id="UP001158576">
    <property type="component" value="Chromosome 1"/>
</dbReference>
<dbReference type="Pfam" id="PF01169">
    <property type="entry name" value="GDT1"/>
    <property type="match status" value="2"/>
</dbReference>
<feature type="region of interest" description="Disordered" evidence="7">
    <location>
        <begin position="184"/>
        <end position="214"/>
    </location>
</feature>
<name>A0ABN7SRQ8_OIKDI</name>
<organism evidence="8 9">
    <name type="scientific">Oikopleura dioica</name>
    <name type="common">Tunicate</name>
    <dbReference type="NCBI Taxonomy" id="34765"/>
    <lineage>
        <taxon>Eukaryota</taxon>
        <taxon>Metazoa</taxon>
        <taxon>Chordata</taxon>
        <taxon>Tunicata</taxon>
        <taxon>Appendicularia</taxon>
        <taxon>Copelata</taxon>
        <taxon>Oikopleuridae</taxon>
        <taxon>Oikopleura</taxon>
    </lineage>
</organism>
<accession>A0ABN7SRQ8</accession>
<evidence type="ECO:0000256" key="7">
    <source>
        <dbReference type="SAM" id="MobiDB-lite"/>
    </source>
</evidence>
<feature type="transmembrane region" description="Helical" evidence="6">
    <location>
        <begin position="270"/>
        <end position="294"/>
    </location>
</feature>
<reference evidence="8 9" key="1">
    <citation type="submission" date="2021-04" db="EMBL/GenBank/DDBJ databases">
        <authorList>
            <person name="Bliznina A."/>
        </authorList>
    </citation>
    <scope>NUCLEOTIDE SEQUENCE [LARGE SCALE GENOMIC DNA]</scope>
</reference>
<feature type="transmembrane region" description="Helical" evidence="6">
    <location>
        <begin position="301"/>
        <end position="323"/>
    </location>
</feature>
<evidence type="ECO:0000256" key="2">
    <source>
        <dbReference type="ARBA" id="ARBA00009190"/>
    </source>
</evidence>
<feature type="transmembrane region" description="Helical" evidence="6">
    <location>
        <begin position="74"/>
        <end position="96"/>
    </location>
</feature>
<keyword evidence="3 6" id="KW-0812">Transmembrane</keyword>
<evidence type="ECO:0000256" key="6">
    <source>
        <dbReference type="RuleBase" id="RU365102"/>
    </source>
</evidence>
<sequence>MRFPEENDFLQFRERRSASIEKFDPDRMDELDIDIQSGGFRDGLTQAFTLVLFTEIADKTFFVACIMAMRYNRLVVFAGAWGALVLMTFLSCALGHVVTQQTWLSTSVTHYIAASLFLIFALHMLYEGYQNKDNSATEEMEEVAMELREDDEELRVRFRKNSTTDLKDVDNPQMVVEIVRNSSSPSENEPIAQSHVSEINTTRSRSSPDSGLPAIQESDENITCLKKVEKFLTIFINPVFLKAFVLTFLAEWGDRSQISTIVLAVSTDKTAVFFGGIIGHFVCTSAAIIFGRLIANRIKLFYLNIAGGIIFIAFSAYTFYLAATGEND</sequence>
<keyword evidence="9" id="KW-1185">Reference proteome</keyword>
<feature type="compositionally biased region" description="Polar residues" evidence="7">
    <location>
        <begin position="194"/>
        <end position="209"/>
    </location>
</feature>
<gene>
    <name evidence="8" type="ORF">OKIOD_LOCUS10047</name>
</gene>
<evidence type="ECO:0000313" key="8">
    <source>
        <dbReference type="EMBL" id="CAG5104497.1"/>
    </source>
</evidence>
<evidence type="ECO:0000313" key="9">
    <source>
        <dbReference type="Proteomes" id="UP001158576"/>
    </source>
</evidence>
<keyword evidence="5 6" id="KW-0472">Membrane</keyword>
<proteinExistence type="inferred from homology"/>
<keyword evidence="4 6" id="KW-1133">Transmembrane helix</keyword>
<comment type="similarity">
    <text evidence="2 6">Belongs to the GDT1 family.</text>
</comment>
<evidence type="ECO:0000256" key="3">
    <source>
        <dbReference type="ARBA" id="ARBA00022692"/>
    </source>
</evidence>
<dbReference type="PANTHER" id="PTHR12608">
    <property type="entry name" value="TRANSMEMBRANE PROTEIN HTP-1 RELATED"/>
    <property type="match status" value="1"/>
</dbReference>
<dbReference type="PANTHER" id="PTHR12608:SF1">
    <property type="entry name" value="TRANSMEMBRANE PROTEIN 165"/>
    <property type="match status" value="1"/>
</dbReference>
<evidence type="ECO:0000256" key="1">
    <source>
        <dbReference type="ARBA" id="ARBA00004141"/>
    </source>
</evidence>
<feature type="transmembrane region" description="Helical" evidence="6">
    <location>
        <begin position="231"/>
        <end position="250"/>
    </location>
</feature>
<evidence type="ECO:0000256" key="5">
    <source>
        <dbReference type="ARBA" id="ARBA00023136"/>
    </source>
</evidence>
<dbReference type="InterPro" id="IPR001727">
    <property type="entry name" value="GDT1-like"/>
</dbReference>
<protein>
    <recommendedName>
        <fullName evidence="6">GDT1 family protein</fullName>
    </recommendedName>
</protein>
<comment type="subcellular location">
    <subcellularLocation>
        <location evidence="1 6">Membrane</location>
        <topology evidence="1 6">Multi-pass membrane protein</topology>
    </subcellularLocation>
</comment>